<dbReference type="GO" id="GO:0003677">
    <property type="term" value="F:DNA binding"/>
    <property type="evidence" value="ECO:0007669"/>
    <property type="project" value="InterPro"/>
</dbReference>
<evidence type="ECO:0000313" key="7">
    <source>
        <dbReference type="EMBL" id="SJM95987.1"/>
    </source>
</evidence>
<sequence length="251" mass="28990">MNEECKKQIADLVRKKVCEKLENYKSETVYAPFFSAIFDRETIVMASLMQSLYTTFGMSIYEQMAVILAKDKGWIAERQYKLEGEIDISTEALIDSFCLSGKPNKMVEIEMIRDSIKQGERFKHHEGIVDVYIRKPDGTEIFVDITTVKPNLKEFRSLRRKILRWAALRMSTNKDAKVDTRIGIPYNPYHPEPYARWTGAECDPAGDLLVQEELWHTFAGEDVFDDILDVFNEVGIEIKQKVRGFISRAGE</sequence>
<reference evidence="8" key="1">
    <citation type="submission" date="2017-02" db="EMBL/GenBank/DDBJ databases">
        <authorList>
            <person name="Daims H."/>
        </authorList>
    </citation>
    <scope>NUCLEOTIDE SEQUENCE [LARGE SCALE GENOMIC DNA]</scope>
</reference>
<keyword evidence="4" id="KW-0378">Hydrolase</keyword>
<keyword evidence="8" id="KW-1185">Reference proteome</keyword>
<dbReference type="RefSeq" id="WP_087145021.1">
    <property type="nucleotide sequence ID" value="NZ_FUKI01000162.1"/>
</dbReference>
<evidence type="ECO:0000256" key="5">
    <source>
        <dbReference type="ARBA" id="ARBA00093760"/>
    </source>
</evidence>
<dbReference type="GO" id="GO:0009307">
    <property type="term" value="P:DNA restriction-modification system"/>
    <property type="evidence" value="ECO:0007669"/>
    <property type="project" value="InterPro"/>
</dbReference>
<keyword evidence="2" id="KW-0680">Restriction system</keyword>
<dbReference type="Proteomes" id="UP000195667">
    <property type="component" value="Unassembled WGS sequence"/>
</dbReference>
<dbReference type="EC" id="3.1.21.4" evidence="6"/>
<evidence type="ECO:0000256" key="3">
    <source>
        <dbReference type="ARBA" id="ARBA00022759"/>
    </source>
</evidence>
<protein>
    <recommendedName>
        <fullName evidence="6">type II site-specific deoxyribonuclease</fullName>
        <ecNumber evidence="6">3.1.21.4</ecNumber>
    </recommendedName>
</protein>
<evidence type="ECO:0000313" key="8">
    <source>
        <dbReference type="Proteomes" id="UP000195667"/>
    </source>
</evidence>
<keyword evidence="1" id="KW-0540">Nuclease</keyword>
<dbReference type="EMBL" id="FUKI01000162">
    <property type="protein sequence ID" value="SJM95987.1"/>
    <property type="molecule type" value="Genomic_DNA"/>
</dbReference>
<evidence type="ECO:0000256" key="4">
    <source>
        <dbReference type="ARBA" id="ARBA00022801"/>
    </source>
</evidence>
<dbReference type="AlphaFoldDB" id="A0A1R4HID6"/>
<accession>A0A1R4HID6</accession>
<organism evidence="7 8">
    <name type="scientific">Crenothrix polyspora</name>
    <dbReference type="NCBI Taxonomy" id="360316"/>
    <lineage>
        <taxon>Bacteria</taxon>
        <taxon>Pseudomonadati</taxon>
        <taxon>Pseudomonadota</taxon>
        <taxon>Gammaproteobacteria</taxon>
        <taxon>Methylococcales</taxon>
        <taxon>Crenotrichaceae</taxon>
        <taxon>Crenothrix</taxon>
    </lineage>
</organism>
<gene>
    <name evidence="7" type="ORF">CRENPOLYSF1_820016</name>
</gene>
<name>A0A1R4HID6_9GAMM</name>
<keyword evidence="3 7" id="KW-0255">Endonuclease</keyword>
<dbReference type="GO" id="GO:0009036">
    <property type="term" value="F:type II site-specific deoxyribonuclease activity"/>
    <property type="evidence" value="ECO:0007669"/>
    <property type="project" value="InterPro"/>
</dbReference>
<comment type="catalytic activity">
    <reaction evidence="5">
        <text>Endonucleolytic cleavage of DNA to give specific double-stranded fragments with terminal 5'-phosphates.</text>
        <dbReference type="EC" id="3.1.21.4"/>
    </reaction>
</comment>
<evidence type="ECO:0000256" key="2">
    <source>
        <dbReference type="ARBA" id="ARBA00022747"/>
    </source>
</evidence>
<dbReference type="InterPro" id="IPR019045">
    <property type="entry name" value="Restrct_endonuc_II_HinfI"/>
</dbReference>
<evidence type="ECO:0000256" key="6">
    <source>
        <dbReference type="ARBA" id="ARBA00093790"/>
    </source>
</evidence>
<dbReference type="OrthoDB" id="6659122at2"/>
<evidence type="ECO:0000256" key="1">
    <source>
        <dbReference type="ARBA" id="ARBA00022722"/>
    </source>
</evidence>
<proteinExistence type="predicted"/>
<dbReference type="Pfam" id="PF09520">
    <property type="entry name" value="RE_TdeIII"/>
    <property type="match status" value="1"/>
</dbReference>